<dbReference type="Pfam" id="PF13462">
    <property type="entry name" value="Thioredoxin_4"/>
    <property type="match status" value="1"/>
</dbReference>
<dbReference type="EMBL" id="MJEA01000001">
    <property type="protein sequence ID" value="OQO71611.1"/>
    <property type="molecule type" value="Genomic_DNA"/>
</dbReference>
<dbReference type="STRING" id="112904.BH747_01915"/>
<reference evidence="2 3" key="1">
    <citation type="journal article" date="2017" name="BMC Microbiol.">
        <title>Comparative genomics of Enterococcus spp. isolated from bovine feces.</title>
        <authorList>
            <person name="Beukers A.G."/>
            <person name="Zaheer R."/>
            <person name="Goji N."/>
            <person name="Amoako K.K."/>
            <person name="Chaves A.V."/>
            <person name="Ward M.P."/>
            <person name="McAllister T.A."/>
        </authorList>
    </citation>
    <scope>NUCLEOTIDE SEQUENCE [LARGE SCALE GENOMIC DNA]</scope>
    <source>
        <strain evidence="2 3">F1129D 143</strain>
    </source>
</reference>
<organism evidence="2 3">
    <name type="scientific">Enterococcus villorum</name>
    <dbReference type="NCBI Taxonomy" id="112904"/>
    <lineage>
        <taxon>Bacteria</taxon>
        <taxon>Bacillati</taxon>
        <taxon>Bacillota</taxon>
        <taxon>Bacilli</taxon>
        <taxon>Lactobacillales</taxon>
        <taxon>Enterococcaceae</taxon>
        <taxon>Enterococcus</taxon>
    </lineage>
</organism>
<dbReference type="InterPro" id="IPR012336">
    <property type="entry name" value="Thioredoxin-like_fold"/>
</dbReference>
<dbReference type="RefSeq" id="WP_081181911.1">
    <property type="nucleotide sequence ID" value="NZ_MJEA01000001.1"/>
</dbReference>
<dbReference type="SUPFAM" id="SSF52833">
    <property type="entry name" value="Thioredoxin-like"/>
    <property type="match status" value="1"/>
</dbReference>
<accession>A0A1V8YG80</accession>
<name>A0A1V8YG80_9ENTE</name>
<dbReference type="InterPro" id="IPR036249">
    <property type="entry name" value="Thioredoxin-like_sf"/>
</dbReference>
<dbReference type="AlphaFoldDB" id="A0A1V8YG80"/>
<dbReference type="Gene3D" id="1.10.1200.90">
    <property type="entry name" value="DsbA-like domain"/>
    <property type="match status" value="1"/>
</dbReference>
<dbReference type="Gene3D" id="3.40.30.10">
    <property type="entry name" value="Glutaredoxin"/>
    <property type="match status" value="1"/>
</dbReference>
<dbReference type="OrthoDB" id="117402at2"/>
<gene>
    <name evidence="2" type="ORF">BH747_01915</name>
</gene>
<comment type="caution">
    <text evidence="2">The sequence shown here is derived from an EMBL/GenBank/DDBJ whole genome shotgun (WGS) entry which is preliminary data.</text>
</comment>
<evidence type="ECO:0000313" key="2">
    <source>
        <dbReference type="EMBL" id="OQO71611.1"/>
    </source>
</evidence>
<feature type="domain" description="Thioredoxin-like fold" evidence="1">
    <location>
        <begin position="13"/>
        <end position="171"/>
    </location>
</feature>
<sequence length="172" mass="19680">MDITIINAEKTNTKNGILYGDPNAPKKMAEFINLACPYCRQWFNESYELLEEAVKAGQVQRVIKLFDKEKESLQRGNVMHHHISVSTPEKALIEIKKVFDCQDEWKNLSLTEVADYAKNKLGLTFQKDAQLSQSIIDEAKEANIRFVPTVILDGHIFDESIQETTLSSYIKE</sequence>
<proteinExistence type="predicted"/>
<evidence type="ECO:0000259" key="1">
    <source>
        <dbReference type="Pfam" id="PF13462"/>
    </source>
</evidence>
<dbReference type="Proteomes" id="UP000192477">
    <property type="component" value="Unassembled WGS sequence"/>
</dbReference>
<evidence type="ECO:0000313" key="3">
    <source>
        <dbReference type="Proteomes" id="UP000192477"/>
    </source>
</evidence>
<protein>
    <submittedName>
        <fullName evidence="2">Thioredoxin</fullName>
    </submittedName>
</protein>